<gene>
    <name evidence="4" type="ORF">GCM10023168_16750</name>
</gene>
<feature type="transmembrane region" description="Helical" evidence="2">
    <location>
        <begin position="545"/>
        <end position="563"/>
    </location>
</feature>
<feature type="transmembrane region" description="Helical" evidence="2">
    <location>
        <begin position="492"/>
        <end position="512"/>
    </location>
</feature>
<dbReference type="SUPFAM" id="SSF53649">
    <property type="entry name" value="Alkaline phosphatase-like"/>
    <property type="match status" value="1"/>
</dbReference>
<dbReference type="Proteomes" id="UP001500945">
    <property type="component" value="Unassembled WGS sequence"/>
</dbReference>
<feature type="transmembrane region" description="Helical" evidence="2">
    <location>
        <begin position="442"/>
        <end position="464"/>
    </location>
</feature>
<reference evidence="5" key="1">
    <citation type="journal article" date="2019" name="Int. J. Syst. Evol. Microbiol.">
        <title>The Global Catalogue of Microorganisms (GCM) 10K type strain sequencing project: providing services to taxonomists for standard genome sequencing and annotation.</title>
        <authorList>
            <consortium name="The Broad Institute Genomics Platform"/>
            <consortium name="The Broad Institute Genome Sequencing Center for Infectious Disease"/>
            <person name="Wu L."/>
            <person name="Ma J."/>
        </authorList>
    </citation>
    <scope>NUCLEOTIDE SEQUENCE [LARGE SCALE GENOMIC DNA]</scope>
    <source>
        <strain evidence="5">JCM 17809</strain>
    </source>
</reference>
<sequence length="729" mass="75910">MLRRALAVTVALATLVVGLVVGSAAWPSQASAAVTTATDEPAGAVVVVGTGGISWSDVDEQTTPNLWLLLRDGSAAALSVRSVHSNTCPVDGWLGLSSGSRAAGPRPGEAPNPVDRPCTPPPTVTDGVVAAWPTYEAAAAETRFDARLGLLGATAAAGGLCVKAVDPYAAVGGARPDGRVEHYAAWTSERMLEDLNACPVTLVDVGSLRDPDDVADGESVTTSRAEQLAEIDARIGQVIEAGPNGADYVVTSMSDAGVSERLRLVVARGPHFGPGVLVSGSTKQTGLAQLSDVTATVLASVGLPVPDAVGGSPLTSDPAPDNSVQRAQARLTMLSDYDEASHDVHGLVEPFFTVFAYGQLVIYLLVLLVWKGRLGTDRSRVTVLSRVRVLSVVAASVPVSTFLANLLPWWRFPVEMLSVVLAVGLFVAAISTVALRGPWRHWALGPMAVVSATTMLVLAVDVMTGSRLQLSSLMGLQPVVAGRFYGMGNPTFALFATSTILLCTAVSSWLVLAGRRRAAAVAVGVIGGFAVVVDAMPFWGADGGGPPALVPGLAYLVLAVLGLRLTWQRALLVAAGVVGLFFLIAGADWLREPASRSHLGRFVQAIIDGNALDIVVRKAQQNVEILLGNAPLTLLVPAALLFVIYVLARPTSWGSRAMQRSYDQAPTLRAGLIALLITLSIGFLVNDSGVAIPAVGATLAVPLIVSVSVSYLLDEARATAQTRSARRRR</sequence>
<feature type="region of interest" description="Disordered" evidence="1">
    <location>
        <begin position="99"/>
        <end position="121"/>
    </location>
</feature>
<evidence type="ECO:0000256" key="2">
    <source>
        <dbReference type="SAM" id="Phobius"/>
    </source>
</evidence>
<feature type="transmembrane region" description="Helical" evidence="2">
    <location>
        <begin position="519"/>
        <end position="539"/>
    </location>
</feature>
<evidence type="ECO:0000256" key="1">
    <source>
        <dbReference type="SAM" id="MobiDB-lite"/>
    </source>
</evidence>
<keyword evidence="2" id="KW-1133">Transmembrane helix</keyword>
<keyword evidence="3" id="KW-0732">Signal</keyword>
<feature type="transmembrane region" description="Helical" evidence="2">
    <location>
        <begin position="416"/>
        <end position="435"/>
    </location>
</feature>
<keyword evidence="2" id="KW-0472">Membrane</keyword>
<evidence type="ECO:0000256" key="3">
    <source>
        <dbReference type="SAM" id="SignalP"/>
    </source>
</evidence>
<dbReference type="InterPro" id="IPR017850">
    <property type="entry name" value="Alkaline_phosphatase_core_sf"/>
</dbReference>
<dbReference type="EMBL" id="BAABGM010000011">
    <property type="protein sequence ID" value="GAA4404293.1"/>
    <property type="molecule type" value="Genomic_DNA"/>
</dbReference>
<feature type="transmembrane region" description="Helical" evidence="2">
    <location>
        <begin position="668"/>
        <end position="685"/>
    </location>
</feature>
<feature type="transmembrane region" description="Helical" evidence="2">
    <location>
        <begin position="351"/>
        <end position="370"/>
    </location>
</feature>
<dbReference type="RefSeq" id="WP_345204567.1">
    <property type="nucleotide sequence ID" value="NZ_BAABGM010000011.1"/>
</dbReference>
<proteinExistence type="predicted"/>
<comment type="caution">
    <text evidence="4">The sequence shown here is derived from an EMBL/GenBank/DDBJ whole genome shotgun (WGS) entry which is preliminary data.</text>
</comment>
<protein>
    <submittedName>
        <fullName evidence="4">Uncharacterized protein</fullName>
    </submittedName>
</protein>
<keyword evidence="2" id="KW-0812">Transmembrane</keyword>
<name>A0ABP8KDT5_9MICO</name>
<feature type="transmembrane region" description="Helical" evidence="2">
    <location>
        <begin position="691"/>
        <end position="713"/>
    </location>
</feature>
<keyword evidence="5" id="KW-1185">Reference proteome</keyword>
<evidence type="ECO:0000313" key="4">
    <source>
        <dbReference type="EMBL" id="GAA4404293.1"/>
    </source>
</evidence>
<dbReference type="Gene3D" id="3.40.720.10">
    <property type="entry name" value="Alkaline Phosphatase, subunit A"/>
    <property type="match status" value="1"/>
</dbReference>
<organism evidence="4 5">
    <name type="scientific">Fodinibacter luteus</name>
    <dbReference type="NCBI Taxonomy" id="552064"/>
    <lineage>
        <taxon>Bacteria</taxon>
        <taxon>Bacillati</taxon>
        <taxon>Actinomycetota</taxon>
        <taxon>Actinomycetes</taxon>
        <taxon>Micrococcales</taxon>
        <taxon>Intrasporangiaceae</taxon>
        <taxon>Fodinibacter (ex Wang et al. 2009)</taxon>
    </lineage>
</organism>
<feature type="transmembrane region" description="Helical" evidence="2">
    <location>
        <begin position="570"/>
        <end position="590"/>
    </location>
</feature>
<accession>A0ABP8KDT5</accession>
<feature type="signal peptide" evidence="3">
    <location>
        <begin position="1"/>
        <end position="32"/>
    </location>
</feature>
<feature type="transmembrane region" description="Helical" evidence="2">
    <location>
        <begin position="390"/>
        <end position="410"/>
    </location>
</feature>
<evidence type="ECO:0000313" key="5">
    <source>
        <dbReference type="Proteomes" id="UP001500945"/>
    </source>
</evidence>
<feature type="chain" id="PRO_5046415121" evidence="3">
    <location>
        <begin position="33"/>
        <end position="729"/>
    </location>
</feature>
<feature type="transmembrane region" description="Helical" evidence="2">
    <location>
        <begin position="625"/>
        <end position="647"/>
    </location>
</feature>